<dbReference type="KEGG" id="afla:FHG64_06245"/>
<gene>
    <name evidence="7" type="ORF">FHG64_06245</name>
</gene>
<keyword evidence="2 5" id="KW-0812">Transmembrane</keyword>
<evidence type="ECO:0000256" key="5">
    <source>
        <dbReference type="SAM" id="Phobius"/>
    </source>
</evidence>
<dbReference type="UniPathway" id="UPA00895"/>
<feature type="transmembrane region" description="Helical" evidence="5">
    <location>
        <begin position="82"/>
        <end position="104"/>
    </location>
</feature>
<dbReference type="InterPro" id="IPR009908">
    <property type="entry name" value="Methylamine_util_MauE"/>
</dbReference>
<feature type="transmembrane region" description="Helical" evidence="5">
    <location>
        <begin position="124"/>
        <end position="141"/>
    </location>
</feature>
<accession>A0A5B7X102</accession>
<evidence type="ECO:0000259" key="6">
    <source>
        <dbReference type="Pfam" id="PF07291"/>
    </source>
</evidence>
<dbReference type="AlphaFoldDB" id="A0A5B7X102"/>
<evidence type="ECO:0000313" key="7">
    <source>
        <dbReference type="EMBL" id="QCY69037.1"/>
    </source>
</evidence>
<organism evidence="7 8">
    <name type="scientific">Antarcticibacterium flavum</name>
    <dbReference type="NCBI Taxonomy" id="2058175"/>
    <lineage>
        <taxon>Bacteria</taxon>
        <taxon>Pseudomonadati</taxon>
        <taxon>Bacteroidota</taxon>
        <taxon>Flavobacteriia</taxon>
        <taxon>Flavobacteriales</taxon>
        <taxon>Flavobacteriaceae</taxon>
        <taxon>Antarcticibacterium</taxon>
    </lineage>
</organism>
<keyword evidence="8" id="KW-1185">Reference proteome</keyword>
<keyword evidence="3 5" id="KW-1133">Transmembrane helix</keyword>
<dbReference type="RefSeq" id="WP_139065619.1">
    <property type="nucleotide sequence ID" value="NZ_CP040812.1"/>
</dbReference>
<dbReference type="Pfam" id="PF07291">
    <property type="entry name" value="MauE"/>
    <property type="match status" value="1"/>
</dbReference>
<evidence type="ECO:0000256" key="3">
    <source>
        <dbReference type="ARBA" id="ARBA00022989"/>
    </source>
</evidence>
<dbReference type="GO" id="GO:0030416">
    <property type="term" value="P:methylamine metabolic process"/>
    <property type="evidence" value="ECO:0007669"/>
    <property type="project" value="InterPro"/>
</dbReference>
<sequence>MKTSHFHKYQLIGVEAICIFFIILFMYAGLTKLLDGSTFYANILNIPQLEDKTIASIVSIIIPLLEIIAALLIVWPKTRLKGLYVVFGLFIVFTGYLFWIIFLSPYTPCSCGSILTLLSWNQHLLLNVICMGLVIIGITFLKKKKKSIRKISHNRLTQV</sequence>
<reference evidence="7 8" key="1">
    <citation type="submission" date="2019-06" db="EMBL/GenBank/DDBJ databases">
        <title>Complete genome sequence of Antarcticibacterium flavum KCTC 52984T from an Antarctic marine sediment.</title>
        <authorList>
            <person name="Lee Y.M."/>
            <person name="Shin S.C."/>
        </authorList>
    </citation>
    <scope>NUCLEOTIDE SEQUENCE [LARGE SCALE GENOMIC DNA]</scope>
    <source>
        <strain evidence="7 8">KCTC 52984</strain>
    </source>
</reference>
<name>A0A5B7X102_9FLAO</name>
<dbReference type="Proteomes" id="UP000309016">
    <property type="component" value="Chromosome"/>
</dbReference>
<feature type="transmembrane region" description="Helical" evidence="5">
    <location>
        <begin position="12"/>
        <end position="34"/>
    </location>
</feature>
<protein>
    <recommendedName>
        <fullName evidence="6">Methylamine utilisation protein MauE domain-containing protein</fullName>
    </recommendedName>
</protein>
<feature type="transmembrane region" description="Helical" evidence="5">
    <location>
        <begin position="54"/>
        <end position="75"/>
    </location>
</feature>
<evidence type="ECO:0000256" key="2">
    <source>
        <dbReference type="ARBA" id="ARBA00022692"/>
    </source>
</evidence>
<evidence type="ECO:0000256" key="1">
    <source>
        <dbReference type="ARBA" id="ARBA00004141"/>
    </source>
</evidence>
<comment type="subcellular location">
    <subcellularLocation>
        <location evidence="1">Membrane</location>
        <topology evidence="1">Multi-pass membrane protein</topology>
    </subcellularLocation>
</comment>
<proteinExistence type="predicted"/>
<evidence type="ECO:0000313" key="8">
    <source>
        <dbReference type="Proteomes" id="UP000309016"/>
    </source>
</evidence>
<keyword evidence="4 5" id="KW-0472">Membrane</keyword>
<dbReference type="OrthoDB" id="673785at2"/>
<dbReference type="EMBL" id="CP040812">
    <property type="protein sequence ID" value="QCY69037.1"/>
    <property type="molecule type" value="Genomic_DNA"/>
</dbReference>
<evidence type="ECO:0000256" key="4">
    <source>
        <dbReference type="ARBA" id="ARBA00023136"/>
    </source>
</evidence>
<dbReference type="GO" id="GO:0016020">
    <property type="term" value="C:membrane"/>
    <property type="evidence" value="ECO:0007669"/>
    <property type="project" value="UniProtKB-SubCell"/>
</dbReference>
<feature type="domain" description="Methylamine utilisation protein MauE" evidence="6">
    <location>
        <begin position="14"/>
        <end position="139"/>
    </location>
</feature>